<keyword evidence="3" id="KW-1185">Reference proteome</keyword>
<dbReference type="OrthoDB" id="1745921at2759"/>
<dbReference type="AlphaFoldDB" id="A0A2P5DF04"/>
<name>A0A2P5DF04_PARAD</name>
<sequence length="164" mass="18917">MEKYLTRSNTQITESPSKPTKENNANSTSTPSKPVSNQTILHSPNLHPKPQSGEQAEQVLDVKKHKKQPNESASIVWEDFTRIKNGDLNDLRCAHNYYEKDHACNTKICDKSSILVHLRNQCKKFPFRVEDKKQKFLCFSLKMKLGMRVTYWLLGLANKLVQML</sequence>
<dbReference type="Proteomes" id="UP000237105">
    <property type="component" value="Unassembled WGS sequence"/>
</dbReference>
<dbReference type="EMBL" id="JXTB01000042">
    <property type="protein sequence ID" value="PON71869.1"/>
    <property type="molecule type" value="Genomic_DNA"/>
</dbReference>
<evidence type="ECO:0000313" key="2">
    <source>
        <dbReference type="EMBL" id="PON71869.1"/>
    </source>
</evidence>
<feature type="compositionally biased region" description="Polar residues" evidence="1">
    <location>
        <begin position="1"/>
        <end position="42"/>
    </location>
</feature>
<accession>A0A2P5DF04</accession>
<feature type="region of interest" description="Disordered" evidence="1">
    <location>
        <begin position="1"/>
        <end position="67"/>
    </location>
</feature>
<evidence type="ECO:0000313" key="3">
    <source>
        <dbReference type="Proteomes" id="UP000237105"/>
    </source>
</evidence>
<proteinExistence type="predicted"/>
<evidence type="ECO:0000256" key="1">
    <source>
        <dbReference type="SAM" id="MobiDB-lite"/>
    </source>
</evidence>
<comment type="caution">
    <text evidence="2">The sequence shown here is derived from an EMBL/GenBank/DDBJ whole genome shotgun (WGS) entry which is preliminary data.</text>
</comment>
<organism evidence="2 3">
    <name type="scientific">Parasponia andersonii</name>
    <name type="common">Sponia andersonii</name>
    <dbReference type="NCBI Taxonomy" id="3476"/>
    <lineage>
        <taxon>Eukaryota</taxon>
        <taxon>Viridiplantae</taxon>
        <taxon>Streptophyta</taxon>
        <taxon>Embryophyta</taxon>
        <taxon>Tracheophyta</taxon>
        <taxon>Spermatophyta</taxon>
        <taxon>Magnoliopsida</taxon>
        <taxon>eudicotyledons</taxon>
        <taxon>Gunneridae</taxon>
        <taxon>Pentapetalae</taxon>
        <taxon>rosids</taxon>
        <taxon>fabids</taxon>
        <taxon>Rosales</taxon>
        <taxon>Cannabaceae</taxon>
        <taxon>Parasponia</taxon>
    </lineage>
</organism>
<reference evidence="3" key="1">
    <citation type="submission" date="2016-06" db="EMBL/GenBank/DDBJ databases">
        <title>Parallel loss of symbiosis genes in relatives of nitrogen-fixing non-legume Parasponia.</title>
        <authorList>
            <person name="Van Velzen R."/>
            <person name="Holmer R."/>
            <person name="Bu F."/>
            <person name="Rutten L."/>
            <person name="Van Zeijl A."/>
            <person name="Liu W."/>
            <person name="Santuari L."/>
            <person name="Cao Q."/>
            <person name="Sharma T."/>
            <person name="Shen D."/>
            <person name="Roswanjaya Y."/>
            <person name="Wardhani T."/>
            <person name="Kalhor M.S."/>
            <person name="Jansen J."/>
            <person name="Van den Hoogen J."/>
            <person name="Gungor B."/>
            <person name="Hartog M."/>
            <person name="Hontelez J."/>
            <person name="Verver J."/>
            <person name="Yang W.-C."/>
            <person name="Schijlen E."/>
            <person name="Repin R."/>
            <person name="Schilthuizen M."/>
            <person name="Schranz E."/>
            <person name="Heidstra R."/>
            <person name="Miyata K."/>
            <person name="Fedorova E."/>
            <person name="Kohlen W."/>
            <person name="Bisseling T."/>
            <person name="Smit S."/>
            <person name="Geurts R."/>
        </authorList>
    </citation>
    <scope>NUCLEOTIDE SEQUENCE [LARGE SCALE GENOMIC DNA]</scope>
    <source>
        <strain evidence="3">cv. WU1-14</strain>
    </source>
</reference>
<gene>
    <name evidence="2" type="ORF">PanWU01x14_070560</name>
</gene>
<protein>
    <submittedName>
        <fullName evidence="2">Uncharacterized protein</fullName>
    </submittedName>
</protein>